<feature type="transmembrane region" description="Helical" evidence="1">
    <location>
        <begin position="91"/>
        <end position="108"/>
    </location>
</feature>
<dbReference type="GO" id="GO:0008233">
    <property type="term" value="F:peptidase activity"/>
    <property type="evidence" value="ECO:0007669"/>
    <property type="project" value="InterPro"/>
</dbReference>
<keyword evidence="1" id="KW-1133">Transmembrane helix</keyword>
<feature type="transmembrane region" description="Helical" evidence="1">
    <location>
        <begin position="128"/>
        <end position="151"/>
    </location>
</feature>
<keyword evidence="1" id="KW-0812">Transmembrane</keyword>
<feature type="transmembrane region" description="Helical" evidence="1">
    <location>
        <begin position="29"/>
        <end position="47"/>
    </location>
</feature>
<dbReference type="EMBL" id="CAFBNF010000308">
    <property type="protein sequence ID" value="CAB4961823.1"/>
    <property type="molecule type" value="Genomic_DNA"/>
</dbReference>
<evidence type="ECO:0000313" key="2">
    <source>
        <dbReference type="EMBL" id="CAB4961823.1"/>
    </source>
</evidence>
<dbReference type="Pfam" id="PF13367">
    <property type="entry name" value="PrsW-protease"/>
    <property type="match status" value="1"/>
</dbReference>
<organism evidence="2">
    <name type="scientific">freshwater metagenome</name>
    <dbReference type="NCBI Taxonomy" id="449393"/>
    <lineage>
        <taxon>unclassified sequences</taxon>
        <taxon>metagenomes</taxon>
        <taxon>ecological metagenomes</taxon>
    </lineage>
</organism>
<accession>A0A6J7L4H3</accession>
<gene>
    <name evidence="2" type="ORF">UFOPK3773_02042</name>
</gene>
<proteinExistence type="predicted"/>
<evidence type="ECO:0000256" key="1">
    <source>
        <dbReference type="SAM" id="Phobius"/>
    </source>
</evidence>
<feature type="transmembrane region" description="Helical" evidence="1">
    <location>
        <begin position="190"/>
        <end position="213"/>
    </location>
</feature>
<dbReference type="AlphaFoldDB" id="A0A6J7L4H3"/>
<feature type="transmembrane region" description="Helical" evidence="1">
    <location>
        <begin position="6"/>
        <end position="22"/>
    </location>
</feature>
<dbReference type="InterPro" id="IPR026898">
    <property type="entry name" value="PrsW"/>
</dbReference>
<name>A0A6J7L4H3_9ZZZZ</name>
<reference evidence="2" key="1">
    <citation type="submission" date="2020-05" db="EMBL/GenBank/DDBJ databases">
        <authorList>
            <person name="Chiriac C."/>
            <person name="Salcher M."/>
            <person name="Ghai R."/>
            <person name="Kavagutti S V."/>
        </authorList>
    </citation>
    <scope>NUCLEOTIDE SEQUENCE</scope>
</reference>
<dbReference type="PANTHER" id="PTHR36844">
    <property type="entry name" value="PROTEASE PRSW"/>
    <property type="match status" value="1"/>
</dbReference>
<protein>
    <submittedName>
        <fullName evidence="2">Unannotated protein</fullName>
    </submittedName>
</protein>
<dbReference type="PANTHER" id="PTHR36844:SF1">
    <property type="entry name" value="PROTEASE PRSW"/>
    <property type="match status" value="1"/>
</dbReference>
<feature type="transmembrane region" description="Helical" evidence="1">
    <location>
        <begin position="158"/>
        <end position="178"/>
    </location>
</feature>
<keyword evidence="1" id="KW-0472">Membrane</keyword>
<sequence>MSLEIALATLVPLALLAVVVALGRNARRLTPLVVLSLLWGFASTYIVIYANDWWAATYGLSSLIVLGAPIFEEISKSFALPFLSLSHRCQWFVDGAVLGLAAGTGFAIRENWLYLERVGENEGVALALARVSSTNLMHAGCTAIVGAAIVVTSGRAWYTRLGVGLGGLLVAITLHSSFNRLTEAEGMSALVITLTGVMVFAIAAGIVALGIPLSSRWVRQDLKSHGANASEQAALGGGSSVAELLDHFEARYGTDAAEKAEKLVALQREIAIGRNAGRADEAEIAALEEKAAELRRGIGLFAMMWLRSHLPVDTATVGLWADLSHSVDDGPTELADAAPAASGLWARLGEVAPANDPLETGPGDDTV</sequence>